<dbReference type="Proteomes" id="UP000319210">
    <property type="component" value="Unassembled WGS sequence"/>
</dbReference>
<reference evidence="1 2" key="1">
    <citation type="submission" date="2019-06" db="EMBL/GenBank/DDBJ databases">
        <title>Whole genome shotgun sequence of Streptomyces cacaoi subsp. cacaoi NBRC 12748.</title>
        <authorList>
            <person name="Hosoyama A."/>
            <person name="Uohara A."/>
            <person name="Ohji S."/>
            <person name="Ichikawa N."/>
        </authorList>
    </citation>
    <scope>NUCLEOTIDE SEQUENCE [LARGE SCALE GENOMIC DNA]</scope>
    <source>
        <strain evidence="1 2">NBRC 12748</strain>
    </source>
</reference>
<dbReference type="AlphaFoldDB" id="A0A4Y3QVG7"/>
<protein>
    <submittedName>
        <fullName evidence="1">Uncharacterized protein</fullName>
    </submittedName>
</protein>
<comment type="caution">
    <text evidence="1">The sequence shown here is derived from an EMBL/GenBank/DDBJ whole genome shotgun (WGS) entry which is preliminary data.</text>
</comment>
<gene>
    <name evidence="1" type="ORF">SCA03_19450</name>
</gene>
<accession>A0A4Y3QVG7</accession>
<name>A0A4Y3QVG7_STRCI</name>
<evidence type="ECO:0000313" key="2">
    <source>
        <dbReference type="Proteomes" id="UP000319210"/>
    </source>
</evidence>
<dbReference type="EMBL" id="BJMM01000007">
    <property type="protein sequence ID" value="GEB49394.1"/>
    <property type="molecule type" value="Genomic_DNA"/>
</dbReference>
<organism evidence="1 2">
    <name type="scientific">Streptomyces cacaoi</name>
    <dbReference type="NCBI Taxonomy" id="1898"/>
    <lineage>
        <taxon>Bacteria</taxon>
        <taxon>Bacillati</taxon>
        <taxon>Actinomycetota</taxon>
        <taxon>Actinomycetes</taxon>
        <taxon>Kitasatosporales</taxon>
        <taxon>Streptomycetaceae</taxon>
        <taxon>Streptomyces</taxon>
    </lineage>
</organism>
<evidence type="ECO:0000313" key="1">
    <source>
        <dbReference type="EMBL" id="GEB49394.1"/>
    </source>
</evidence>
<proteinExistence type="predicted"/>
<sequence>MRGPGARVISQAAEGRADGIEAAEDKVGAAERYNEALEKKREFVGEIVDMGVGRLPYGSEAAGKVADMVQEKVFDGYEKNPEEVARQVLDERDKFIAEVKRKESDVMGGAAASVGRDAGLSGVPLSQVENRVWNLVSGEVDQNAPHRGGN</sequence>
<keyword evidence="2" id="KW-1185">Reference proteome</keyword>